<proteinExistence type="predicted"/>
<dbReference type="KEGG" id="dsc:ABOD76_08305"/>
<evidence type="ECO:0000313" key="1">
    <source>
        <dbReference type="EMBL" id="XBV86299.1"/>
    </source>
</evidence>
<sequence length="292" mass="31604">MKVGLISTFGARQFGFWEAYLNELGVELMLPALSASEVYEVGRQSLQDEPPQVQLALGRVLELERADLILLPALAPVAQDAWGEAFAELLPRRLSGLPPLQTLPDGGPELSGEAARLGQRLVHNAARVQRALERVRPLAQPPRSAMPPLTAPGRQTVLVIGPRALLAEPFLAGQLREQLDALGLHAVYSSDLPPEAVLERAQRYGPAPLGQQLLQGAQSLLEGKAAVKGLLYVAPERDVAHQQALQRLAAGTHKPHATLLLSPETTDYSELERFRDRLAVGASARPVAEEDR</sequence>
<protein>
    <submittedName>
        <fullName evidence="1">Uncharacterized protein</fullName>
    </submittedName>
</protein>
<reference evidence="1" key="1">
    <citation type="submission" date="2024-06" db="EMBL/GenBank/DDBJ databases">
        <title>Draft Genome Sequence of Deinococcus sonorensis Type Strain KR-87, a Biofilm Producing Representative of the Genus Deinococcus.</title>
        <authorList>
            <person name="Boren L.S."/>
            <person name="Grosso R.A."/>
            <person name="Hugenberg-Cox A.N."/>
            <person name="Hill J.T.E."/>
            <person name="Albert C.M."/>
            <person name="Tuohy J.M."/>
        </authorList>
    </citation>
    <scope>NUCLEOTIDE SEQUENCE</scope>
    <source>
        <strain evidence="1">KR-87</strain>
    </source>
</reference>
<gene>
    <name evidence="1" type="ORF">ABOD76_08305</name>
</gene>
<organism evidence="1">
    <name type="scientific">Deinococcus sonorensis KR-87</name>
    <dbReference type="NCBI Taxonomy" id="694439"/>
    <lineage>
        <taxon>Bacteria</taxon>
        <taxon>Thermotogati</taxon>
        <taxon>Deinococcota</taxon>
        <taxon>Deinococci</taxon>
        <taxon>Deinococcales</taxon>
        <taxon>Deinococcaceae</taxon>
        <taxon>Deinococcus</taxon>
    </lineage>
</organism>
<name>A0AAU7UCT3_9DEIO</name>
<accession>A0AAU7UCT3</accession>
<dbReference type="EMBL" id="CP158299">
    <property type="protein sequence ID" value="XBV86299.1"/>
    <property type="molecule type" value="Genomic_DNA"/>
</dbReference>
<dbReference type="AlphaFoldDB" id="A0AAU7UCT3"/>
<dbReference type="RefSeq" id="WP_350244365.1">
    <property type="nucleotide sequence ID" value="NZ_CP158299.1"/>
</dbReference>